<sequence length="362" mass="40785">MVDRPAADPARRRGLRHVRRATRRARGRRRHHGGADAHRLRHARRRPAPRLRRRLVGRHRYRHRHPRTAVGHHRRHRDRPGGRASRRHRRALVGGAHRGTPHPLTRAGLHFGLTPPLGFPTTPEQSSRKRPPVQDMSDVWLVVPVYNEAPVIREVAQAAQRTFPNVVCVDDGSRDGSADEILAAGVHLVRHPVNLGQGAAIQTGIEFARSRPGARYFVTFDADGQHRTEDVETMVGRLRSEPLDIVVGTRFGGQDSSGVPLIKRVVLRTVVALSPRTRRLGLTDAHNGLRVFDKKVADQLDLTMNGMSHASEFVQLIDENDWRVSEQPVTILYTEYSMAKGQSLLNGVNILFDGLLRSRIRR</sequence>
<feature type="compositionally biased region" description="Basic and acidic residues" evidence="2">
    <location>
        <begin position="1"/>
        <end position="11"/>
    </location>
</feature>
<dbReference type="OrthoDB" id="9810303at2"/>
<dbReference type="InterPro" id="IPR050256">
    <property type="entry name" value="Glycosyltransferase_2"/>
</dbReference>
<evidence type="ECO:0000256" key="2">
    <source>
        <dbReference type="SAM" id="MobiDB-lite"/>
    </source>
</evidence>
<keyword evidence="4" id="KW-0808">Transferase</keyword>
<evidence type="ECO:0000313" key="5">
    <source>
        <dbReference type="Proteomes" id="UP000317344"/>
    </source>
</evidence>
<feature type="region of interest" description="Disordered" evidence="2">
    <location>
        <begin position="1"/>
        <end position="88"/>
    </location>
</feature>
<comment type="similarity">
    <text evidence="1">Belongs to the glycosyltransferase 2 family.</text>
</comment>
<feature type="compositionally biased region" description="Basic residues" evidence="2">
    <location>
        <begin position="12"/>
        <end position="32"/>
    </location>
</feature>
<evidence type="ECO:0000259" key="3">
    <source>
        <dbReference type="Pfam" id="PF00535"/>
    </source>
</evidence>
<proteinExistence type="inferred from homology"/>
<keyword evidence="5" id="KW-1185">Reference proteome</keyword>
<dbReference type="Proteomes" id="UP000317344">
    <property type="component" value="Chromosome"/>
</dbReference>
<name>A0A516X0F1_9ACTN</name>
<evidence type="ECO:0000256" key="1">
    <source>
        <dbReference type="ARBA" id="ARBA00006739"/>
    </source>
</evidence>
<dbReference type="SUPFAM" id="SSF53448">
    <property type="entry name" value="Nucleotide-diphospho-sugar transferases"/>
    <property type="match status" value="1"/>
</dbReference>
<dbReference type="GO" id="GO:0016740">
    <property type="term" value="F:transferase activity"/>
    <property type="evidence" value="ECO:0007669"/>
    <property type="project" value="UniProtKB-KW"/>
</dbReference>
<dbReference type="AlphaFoldDB" id="A0A516X0F1"/>
<feature type="domain" description="Glycosyltransferase 2-like" evidence="3">
    <location>
        <begin position="141"/>
        <end position="298"/>
    </location>
</feature>
<dbReference type="InterPro" id="IPR029044">
    <property type="entry name" value="Nucleotide-diphossugar_trans"/>
</dbReference>
<feature type="compositionally biased region" description="Basic residues" evidence="2">
    <location>
        <begin position="39"/>
        <end position="88"/>
    </location>
</feature>
<organism evidence="4 5">
    <name type="scientific">Tomitella fengzijianii</name>
    <dbReference type="NCBI Taxonomy" id="2597660"/>
    <lineage>
        <taxon>Bacteria</taxon>
        <taxon>Bacillati</taxon>
        <taxon>Actinomycetota</taxon>
        <taxon>Actinomycetes</taxon>
        <taxon>Mycobacteriales</taxon>
        <taxon>Tomitella</taxon>
    </lineage>
</organism>
<gene>
    <name evidence="4" type="ORF">FO059_02865</name>
</gene>
<dbReference type="PANTHER" id="PTHR48090:SF7">
    <property type="entry name" value="RFBJ PROTEIN"/>
    <property type="match status" value="1"/>
</dbReference>
<reference evidence="4 5" key="2">
    <citation type="submission" date="2019-07" db="EMBL/GenBank/DDBJ databases">
        <authorList>
            <person name="Huang Y."/>
        </authorList>
    </citation>
    <scope>NUCLEOTIDE SEQUENCE [LARGE SCALE GENOMIC DNA]</scope>
    <source>
        <strain evidence="4 5">HY188</strain>
    </source>
</reference>
<dbReference type="KEGG" id="toy:FO059_02865"/>
<dbReference type="Pfam" id="PF00535">
    <property type="entry name" value="Glycos_transf_2"/>
    <property type="match status" value="1"/>
</dbReference>
<dbReference type="Gene3D" id="3.90.550.10">
    <property type="entry name" value="Spore Coat Polysaccharide Biosynthesis Protein SpsA, Chain A"/>
    <property type="match status" value="1"/>
</dbReference>
<dbReference type="InterPro" id="IPR001173">
    <property type="entry name" value="Glyco_trans_2-like"/>
</dbReference>
<dbReference type="CDD" id="cd04179">
    <property type="entry name" value="DPM_DPG-synthase_like"/>
    <property type="match status" value="1"/>
</dbReference>
<dbReference type="EMBL" id="CP041765">
    <property type="protein sequence ID" value="QDQ96477.1"/>
    <property type="molecule type" value="Genomic_DNA"/>
</dbReference>
<dbReference type="PANTHER" id="PTHR48090">
    <property type="entry name" value="UNDECAPRENYL-PHOSPHATE 4-DEOXY-4-FORMAMIDO-L-ARABINOSE TRANSFERASE-RELATED"/>
    <property type="match status" value="1"/>
</dbReference>
<accession>A0A516X0F1</accession>
<reference evidence="4 5" key="1">
    <citation type="submission" date="2019-07" db="EMBL/GenBank/DDBJ databases">
        <title>Tomitella cavernea sp. nov., an actinomycete isolated from soil.</title>
        <authorList>
            <person name="Cheng J."/>
        </authorList>
    </citation>
    <scope>NUCLEOTIDE SEQUENCE [LARGE SCALE GENOMIC DNA]</scope>
    <source>
        <strain evidence="4 5">HY188</strain>
    </source>
</reference>
<evidence type="ECO:0000313" key="4">
    <source>
        <dbReference type="EMBL" id="QDQ96477.1"/>
    </source>
</evidence>
<protein>
    <submittedName>
        <fullName evidence="4">Glycosyltransferase family 2 protein</fullName>
    </submittedName>
</protein>